<dbReference type="GO" id="GO:0003677">
    <property type="term" value="F:DNA binding"/>
    <property type="evidence" value="ECO:0007669"/>
    <property type="project" value="InterPro"/>
</dbReference>
<organism evidence="3 4">
    <name type="scientific">Caenimonas koreensis DSM 17982</name>
    <dbReference type="NCBI Taxonomy" id="1121255"/>
    <lineage>
        <taxon>Bacteria</taxon>
        <taxon>Pseudomonadati</taxon>
        <taxon>Pseudomonadota</taxon>
        <taxon>Betaproteobacteria</taxon>
        <taxon>Burkholderiales</taxon>
        <taxon>Comamonadaceae</taxon>
        <taxon>Caenimonas</taxon>
    </lineage>
</organism>
<dbReference type="InterPro" id="IPR000212">
    <property type="entry name" value="DNA_helicase_UvrD/REP"/>
</dbReference>
<dbReference type="GO" id="GO:0033202">
    <property type="term" value="C:DNA helicase complex"/>
    <property type="evidence" value="ECO:0007669"/>
    <property type="project" value="TreeGrafter"/>
</dbReference>
<dbReference type="AlphaFoldDB" id="A0A844AZ69"/>
<dbReference type="GO" id="GO:0000725">
    <property type="term" value="P:recombinational repair"/>
    <property type="evidence" value="ECO:0007669"/>
    <property type="project" value="TreeGrafter"/>
</dbReference>
<keyword evidence="2" id="KW-0175">Coiled coil</keyword>
<dbReference type="SUPFAM" id="SSF52540">
    <property type="entry name" value="P-loop containing nucleoside triphosphate hydrolases"/>
    <property type="match status" value="2"/>
</dbReference>
<evidence type="ECO:0000256" key="1">
    <source>
        <dbReference type="ARBA" id="ARBA00034923"/>
    </source>
</evidence>
<dbReference type="EMBL" id="WJBU01000029">
    <property type="protein sequence ID" value="MRD49645.1"/>
    <property type="molecule type" value="Genomic_DNA"/>
</dbReference>
<sequence>MLTLQPDEVQRGSVTAAAGCGKTQLIASCIGRHTDHRPILVLTHTLAGVAALKDRLRRIEVLGAAYRLMTLDAFAQWLVGAFPRRTQMDLRAMRVSGNPFDYTSVQQAAAQLIMDHHLDDLLPATYARLFVDEYQDCSVEQHGMVKAIARLVPTCVFGDEMQAIFTFGRAAPVDWDNDVVPCFPPIGELNDPWRWRKVGKEPFGRWLVGVRAQLKAGGGVDLTRAPAEVDWRTFTDASALAVRRKAAGCSVAKGSSVLVMGQSFSTSSQHRIARQTHGAHTAEASELDDLLNFAMQFEVGSAMALDALLALAASAVANANISHLKARLKSLKAKRAIKEANETEELVLQFDGSPTTQHAATLLEAIARQPKARVFRREIYFGVIAALRRCSERKCSVAEAIQQVRDGYRHAGRKVSGRVVGSTLLLKGLEADTAVVLYPEEMDAKNLYVAMTRGARRLVICSGASILIPKPAMGRPA</sequence>
<dbReference type="GO" id="GO:0043138">
    <property type="term" value="F:3'-5' DNA helicase activity"/>
    <property type="evidence" value="ECO:0007669"/>
    <property type="project" value="TreeGrafter"/>
</dbReference>
<evidence type="ECO:0000256" key="2">
    <source>
        <dbReference type="SAM" id="Coils"/>
    </source>
</evidence>
<dbReference type="OrthoDB" id="7211215at2"/>
<dbReference type="Gene3D" id="3.40.50.300">
    <property type="entry name" value="P-loop containing nucleotide triphosphate hydrolases"/>
    <property type="match status" value="2"/>
</dbReference>
<comment type="caution">
    <text evidence="3">The sequence shown here is derived from an EMBL/GenBank/DDBJ whole genome shotgun (WGS) entry which is preliminary data.</text>
</comment>
<name>A0A844AZ69_9BURK</name>
<dbReference type="Pfam" id="PF13245">
    <property type="entry name" value="AAA_19"/>
    <property type="match status" value="1"/>
</dbReference>
<keyword evidence="4" id="KW-1185">Reference proteome</keyword>
<evidence type="ECO:0000313" key="3">
    <source>
        <dbReference type="EMBL" id="MRD49645.1"/>
    </source>
</evidence>
<accession>A0A844AZ69</accession>
<dbReference type="Proteomes" id="UP000487350">
    <property type="component" value="Unassembled WGS sequence"/>
</dbReference>
<dbReference type="PANTHER" id="PTHR11070:SF2">
    <property type="entry name" value="ATP-DEPENDENT DNA HELICASE SRS2"/>
    <property type="match status" value="1"/>
</dbReference>
<reference evidence="3 4" key="1">
    <citation type="submission" date="2019-11" db="EMBL/GenBank/DDBJ databases">
        <title>Caenimonas koreensis gen. nov., sp. nov., isolated from activated sludge.</title>
        <authorList>
            <person name="Seung H.R."/>
        </authorList>
    </citation>
    <scope>NUCLEOTIDE SEQUENCE [LARGE SCALE GENOMIC DNA]</scope>
    <source>
        <strain evidence="3 4">EMB320</strain>
    </source>
</reference>
<dbReference type="InterPro" id="IPR027417">
    <property type="entry name" value="P-loop_NTPase"/>
</dbReference>
<dbReference type="GO" id="GO:0005524">
    <property type="term" value="F:ATP binding"/>
    <property type="evidence" value="ECO:0007669"/>
    <property type="project" value="InterPro"/>
</dbReference>
<protein>
    <recommendedName>
        <fullName evidence="1">DNA 3'-5' helicase II</fullName>
    </recommendedName>
</protein>
<proteinExistence type="predicted"/>
<gene>
    <name evidence="3" type="ORF">GHT07_20425</name>
</gene>
<dbReference type="PANTHER" id="PTHR11070">
    <property type="entry name" value="UVRD / RECB / PCRA DNA HELICASE FAMILY MEMBER"/>
    <property type="match status" value="1"/>
</dbReference>
<dbReference type="GO" id="GO:0005829">
    <property type="term" value="C:cytosol"/>
    <property type="evidence" value="ECO:0007669"/>
    <property type="project" value="TreeGrafter"/>
</dbReference>
<dbReference type="RefSeq" id="WP_153586940.1">
    <property type="nucleotide sequence ID" value="NZ_WJBU01000029.1"/>
</dbReference>
<evidence type="ECO:0000313" key="4">
    <source>
        <dbReference type="Proteomes" id="UP000487350"/>
    </source>
</evidence>
<feature type="coiled-coil region" evidence="2">
    <location>
        <begin position="314"/>
        <end position="341"/>
    </location>
</feature>